<keyword evidence="5" id="KW-0694">RNA-binding</keyword>
<reference evidence="8" key="1">
    <citation type="submission" date="2016-08" db="EMBL/GenBank/DDBJ databases">
        <title>Complete Genome Seqeunce of Paenibacillus sp. BIHB 4019 from tea rhizoplane.</title>
        <authorList>
            <person name="Thakur R."/>
            <person name="Swarnkar M.K."/>
            <person name="Gulati A."/>
        </authorList>
    </citation>
    <scope>NUCLEOTIDE SEQUENCE [LARGE SCALE GENOMIC DNA]</scope>
    <source>
        <strain evidence="8">BIHB4019</strain>
    </source>
</reference>
<dbReference type="NCBIfam" id="TIGR00005">
    <property type="entry name" value="rluA_subfam"/>
    <property type="match status" value="1"/>
</dbReference>
<comment type="similarity">
    <text evidence="2 6">Belongs to the pseudouridine synthase RluA family.</text>
</comment>
<dbReference type="PROSITE" id="PS50889">
    <property type="entry name" value="S4"/>
    <property type="match status" value="1"/>
</dbReference>
<proteinExistence type="inferred from homology"/>
<dbReference type="GO" id="GO:0140098">
    <property type="term" value="F:catalytic activity, acting on RNA"/>
    <property type="evidence" value="ECO:0007669"/>
    <property type="project" value="UniProtKB-ARBA"/>
</dbReference>
<dbReference type="CDD" id="cd02869">
    <property type="entry name" value="PseudoU_synth_RluA_like"/>
    <property type="match status" value="1"/>
</dbReference>
<dbReference type="EC" id="5.4.99.-" evidence="6"/>
<dbReference type="EMBL" id="CP016808">
    <property type="protein sequence ID" value="ANY68029.1"/>
    <property type="molecule type" value="Genomic_DNA"/>
</dbReference>
<feature type="domain" description="Pseudouridine synthase RsuA/RluA-like" evidence="7">
    <location>
        <begin position="98"/>
        <end position="249"/>
    </location>
</feature>
<comment type="catalytic activity">
    <reaction evidence="1 6">
        <text>a uridine in RNA = a pseudouridine in RNA</text>
        <dbReference type="Rhea" id="RHEA:48348"/>
        <dbReference type="Rhea" id="RHEA-COMP:12068"/>
        <dbReference type="Rhea" id="RHEA-COMP:12069"/>
        <dbReference type="ChEBI" id="CHEBI:65314"/>
        <dbReference type="ChEBI" id="CHEBI:65315"/>
    </reaction>
</comment>
<accession>A0A1B2DJZ3</accession>
<gene>
    <name evidence="8" type="ORF">BBD42_17260</name>
</gene>
<keyword evidence="3 6" id="KW-0413">Isomerase</keyword>
<dbReference type="InterPro" id="IPR006225">
    <property type="entry name" value="PsdUridine_synth_RluC/D"/>
</dbReference>
<dbReference type="GO" id="GO:0003723">
    <property type="term" value="F:RNA binding"/>
    <property type="evidence" value="ECO:0007669"/>
    <property type="project" value="UniProtKB-KW"/>
</dbReference>
<protein>
    <recommendedName>
        <fullName evidence="6">Pseudouridine synthase</fullName>
        <ecNumber evidence="6">5.4.99.-</ecNumber>
    </recommendedName>
</protein>
<dbReference type="Gene3D" id="3.30.2350.10">
    <property type="entry name" value="Pseudouridine synthase"/>
    <property type="match status" value="1"/>
</dbReference>
<name>A0A1B2DJZ3_9BACL</name>
<evidence type="ECO:0000256" key="5">
    <source>
        <dbReference type="PROSITE-ProRule" id="PRU00182"/>
    </source>
</evidence>
<dbReference type="InterPro" id="IPR050188">
    <property type="entry name" value="RluA_PseudoU_synthase"/>
</dbReference>
<organism evidence="8">
    <name type="scientific">Paenibacillus sp. BIHB 4019</name>
    <dbReference type="NCBI Taxonomy" id="1870819"/>
    <lineage>
        <taxon>Bacteria</taxon>
        <taxon>Bacillati</taxon>
        <taxon>Bacillota</taxon>
        <taxon>Bacilli</taxon>
        <taxon>Bacillales</taxon>
        <taxon>Paenibacillaceae</taxon>
        <taxon>Paenibacillus</taxon>
    </lineage>
</organism>
<dbReference type="PROSITE" id="PS01129">
    <property type="entry name" value="PSI_RLU"/>
    <property type="match status" value="1"/>
</dbReference>
<feature type="active site" evidence="4">
    <location>
        <position position="145"/>
    </location>
</feature>
<dbReference type="InterPro" id="IPR006224">
    <property type="entry name" value="PsdUridine_synth_RluA-like_CS"/>
</dbReference>
<dbReference type="InterPro" id="IPR006145">
    <property type="entry name" value="PsdUridine_synth_RsuA/RluA"/>
</dbReference>
<dbReference type="PANTHER" id="PTHR21600">
    <property type="entry name" value="MITOCHONDRIAL RNA PSEUDOURIDINE SYNTHASE"/>
    <property type="match status" value="1"/>
</dbReference>
<dbReference type="GO" id="GO:0009982">
    <property type="term" value="F:pseudouridine synthase activity"/>
    <property type="evidence" value="ECO:0007669"/>
    <property type="project" value="InterPro"/>
</dbReference>
<dbReference type="InterPro" id="IPR020103">
    <property type="entry name" value="PsdUridine_synth_cat_dom_sf"/>
</dbReference>
<evidence type="ECO:0000256" key="6">
    <source>
        <dbReference type="RuleBase" id="RU362028"/>
    </source>
</evidence>
<evidence type="ECO:0000259" key="7">
    <source>
        <dbReference type="Pfam" id="PF00849"/>
    </source>
</evidence>
<dbReference type="SUPFAM" id="SSF55120">
    <property type="entry name" value="Pseudouridine synthase"/>
    <property type="match status" value="1"/>
</dbReference>
<dbReference type="PANTHER" id="PTHR21600:SF44">
    <property type="entry name" value="RIBOSOMAL LARGE SUBUNIT PSEUDOURIDINE SYNTHASE D"/>
    <property type="match status" value="1"/>
</dbReference>
<dbReference type="GO" id="GO:0000455">
    <property type="term" value="P:enzyme-directed rRNA pseudouridine synthesis"/>
    <property type="evidence" value="ECO:0007669"/>
    <property type="project" value="TreeGrafter"/>
</dbReference>
<evidence type="ECO:0000256" key="3">
    <source>
        <dbReference type="ARBA" id="ARBA00023235"/>
    </source>
</evidence>
<sequence length="320" mass="35844">MSRKHNEGGKPRKAAQAKQFTVNEPSELLAFLLIHLASMGRNSVKSVLARGQVSVDKRVQTKYNFPLEVGQTVSINTEKAVEAPPLMGLTILHEDDAIIVVQKDAGLLSIASSKDEQEVTAYRQLTAHVRTFDPKNRIFVVHRLDRDTSGVMMFAKTEKVQQSLQNNWQEAVKERSYVALVEGKVRKPEGTIQSWLKESSTLKMYSSSHPNDGQHAVTHYKMIQANDSFSLLEVHLETGRKNQIRVHMEDIGHPITGDKKYGARLKPIGRLGLHARVLAFEHPHTGKLLRFDTGIPKLFLNPFKNAAPAPQAGQAPRKQR</sequence>
<evidence type="ECO:0000256" key="1">
    <source>
        <dbReference type="ARBA" id="ARBA00000073"/>
    </source>
</evidence>
<evidence type="ECO:0000313" key="8">
    <source>
        <dbReference type="EMBL" id="ANY68029.1"/>
    </source>
</evidence>
<dbReference type="Pfam" id="PF00849">
    <property type="entry name" value="PseudoU_synth_2"/>
    <property type="match status" value="1"/>
</dbReference>
<evidence type="ECO:0000256" key="2">
    <source>
        <dbReference type="ARBA" id="ARBA00010876"/>
    </source>
</evidence>
<dbReference type="AlphaFoldDB" id="A0A1B2DJZ3"/>
<evidence type="ECO:0000256" key="4">
    <source>
        <dbReference type="PIRSR" id="PIRSR606225-1"/>
    </source>
</evidence>
<comment type="function">
    <text evidence="6">Responsible for synthesis of pseudouridine from uracil.</text>
</comment>
<dbReference type="RefSeq" id="WP_099519195.1">
    <property type="nucleotide sequence ID" value="NZ_CP016808.1"/>
</dbReference>